<dbReference type="AlphaFoldDB" id="A0A0U3SXY1"/>
<dbReference type="Proteomes" id="UP000067689">
    <property type="component" value="Chromosome"/>
</dbReference>
<keyword evidence="2" id="KW-1133">Transmembrane helix</keyword>
<dbReference type="PATRIC" id="fig|2041.4.peg.215"/>
<feature type="compositionally biased region" description="Polar residues" evidence="1">
    <location>
        <begin position="1110"/>
        <end position="1121"/>
    </location>
</feature>
<evidence type="ECO:0000313" key="3">
    <source>
        <dbReference type="EMBL" id="ALX03384.1"/>
    </source>
</evidence>
<organism evidence="3 4">
    <name type="scientific">Aeromicrobium erythreum</name>
    <dbReference type="NCBI Taxonomy" id="2041"/>
    <lineage>
        <taxon>Bacteria</taxon>
        <taxon>Bacillati</taxon>
        <taxon>Actinomycetota</taxon>
        <taxon>Actinomycetes</taxon>
        <taxon>Propionibacteriales</taxon>
        <taxon>Nocardioidaceae</taxon>
        <taxon>Aeromicrobium</taxon>
    </lineage>
</organism>
<dbReference type="NCBIfam" id="TIGR01167">
    <property type="entry name" value="LPXTG_anchor"/>
    <property type="match status" value="1"/>
</dbReference>
<evidence type="ECO:0000256" key="2">
    <source>
        <dbReference type="SAM" id="Phobius"/>
    </source>
</evidence>
<dbReference type="KEGG" id="aer:AERYTH_01040"/>
<protein>
    <recommendedName>
        <fullName evidence="5">Gram-positive cocci surface proteins LPxTG domain-containing protein</fullName>
    </recommendedName>
</protein>
<feature type="region of interest" description="Disordered" evidence="1">
    <location>
        <begin position="872"/>
        <end position="896"/>
    </location>
</feature>
<feature type="region of interest" description="Disordered" evidence="1">
    <location>
        <begin position="1067"/>
        <end position="1121"/>
    </location>
</feature>
<evidence type="ECO:0000256" key="1">
    <source>
        <dbReference type="SAM" id="MobiDB-lite"/>
    </source>
</evidence>
<gene>
    <name evidence="3" type="ORF">AERYTH_01040</name>
</gene>
<reference evidence="3 4" key="1">
    <citation type="journal article" date="1991" name="Int. J. Syst. Bacteriol.">
        <title>Description of the erythromycin-producing bacterium Arthrobacter sp. strain NRRL B-3381 as Aeromicrobium erythreum gen. nov., sp. nov.</title>
        <authorList>
            <person name="Miller E.S."/>
            <person name="Woese C.R."/>
            <person name="Brenner S."/>
        </authorList>
    </citation>
    <scope>NUCLEOTIDE SEQUENCE [LARGE SCALE GENOMIC DNA]</scope>
    <source>
        <strain evidence="3 4">AR18</strain>
    </source>
</reference>
<dbReference type="EMBL" id="CP011502">
    <property type="protein sequence ID" value="ALX03384.1"/>
    <property type="molecule type" value="Genomic_DNA"/>
</dbReference>
<accession>A0A0U3SXY1</accession>
<feature type="transmembrane region" description="Helical" evidence="2">
    <location>
        <begin position="1225"/>
        <end position="1244"/>
    </location>
</feature>
<proteinExistence type="predicted"/>
<keyword evidence="2" id="KW-0812">Transmembrane</keyword>
<evidence type="ECO:0000313" key="4">
    <source>
        <dbReference type="Proteomes" id="UP000067689"/>
    </source>
</evidence>
<dbReference type="STRING" id="2041.AERYTH_01040"/>
<name>A0A0U3SXY1_9ACTN</name>
<dbReference type="Gene3D" id="2.60.40.2700">
    <property type="match status" value="3"/>
</dbReference>
<evidence type="ECO:0008006" key="5">
    <source>
        <dbReference type="Google" id="ProtNLM"/>
    </source>
</evidence>
<sequence>MAGLVVVAAPSQAALPTSGDRIAHWSAVADSEGGSSVVQRADIPAPSGQRFTEVLPVTNVDNVVALTDRQEVHFYGSSNLQVPAGLDGSTVRDVDVSGPVLGVVTASGDVTTWNRFGGDQPAPQPPADLCPATQLSVGGTVDFAVVRCEDGSVEAFGRSGVRWSVPAGLPEVTEVRGGFLSGAAGPIVRVLTKDQKVLQWAPSSSTAPVTASENPVTQGKQVASLTTATALTTSGAFLDLGINDQLAPTRPVRRGGATPALLAKPLAHVAVADTGAGQYLTRDGEFDGWSPDTGVMIELRKLPTRLSGANLVSVGTASGHSAVIVADTAAPAGPKVTAPSQVSGATNGAARPGDTLTGKAATFDPASDDVTTQWLVDGKPVAGTQDQPTFAVTSAQVGSTIAFRTSAAFPDAGDPLVSDSSTISVVKAEGPSVVKGSAIEGFGAPDVSVKGTFASFSEEPEDREAYWLVDEEKVAGQGTPDAKELLLTEDMVGKKVRFVTVGYFADDVEVESVSDPLTVRVKLAEVSPATVEGTPEVGSTLKVAKPAVFNDDSADVTISHKWYRDFVTVVGEGETYTLTKDDVGSTIYYSAEAIRPGEAFPAYSFDFTGIGPVTAAKPSVVKGSAIEGFGAPDVSLKGTFASFSEEPEDREAYWLVDEEKVAGQGTPDAKELLLTEDMVGKKVRFVTVGYFADDVEVESVSDPLTVRVKLAEVSPPTVEGTPEVGSTLKVAKPAVFNDDSPDVTISHKWYRDFVTVVGEGDTYTLTKDDVGSTIYYSAEAIRPGEAFPAYSFDFTGVGPVTKAALTITGLPVIEGDAVVGKTLIASPAPSSDDDATVAFQWFADGQPIDGATEKTLVLTDALVGKPVTVRQTVSRDGATEPGANLAQATSEPRSVRAKPVDLTVTKPATVEGKRIVGQTVTGSPATFSDPEASVTSYWMVDGKRTTATGTTLTLTAEHVGASIRYVSVAERAEDDATAESVSEGQVGPVLAQVAVKTATKLSGTAQVGKTLTATPATFTGGELTVDGSWWADGQKLDQGGLKLPLTADLEGAVITFRATASRSVDGIDEQKTSDASSRKVAAADTSTPPTTPPTTPPGGGTDPKPPAAGQPSTDIVQGSTTVERGDVLTLQLSPKRSGDKVVVMLFSTPTNLGTHTVAADGTVRVRIPQGVDLGRHRIAVYDAASGALLAWQAITVVDGTGGSGTGAVGAGGAASLPDTGSSVDAQLIGLGAALLLVGVGAIGYRSRRRPRHRVG</sequence>
<keyword evidence="4" id="KW-1185">Reference proteome</keyword>
<keyword evidence="2" id="KW-0472">Membrane</keyword>